<dbReference type="GO" id="GO:0005829">
    <property type="term" value="C:cytosol"/>
    <property type="evidence" value="ECO:0007669"/>
    <property type="project" value="TreeGrafter"/>
</dbReference>
<dbReference type="PANTHER" id="PTHR48100:SF34">
    <property type="entry name" value="PHOSPHOGLYCERATE MUTASE-LIKE PROTEIN 4"/>
    <property type="match status" value="1"/>
</dbReference>
<reference evidence="4" key="2">
    <citation type="submission" date="2022-03" db="EMBL/GenBank/DDBJ databases">
        <title>Draft title - Genomic analysis of global carrot germplasm unveils the trajectory of domestication and the origin of high carotenoid orange carrot.</title>
        <authorList>
            <person name="Iorizzo M."/>
            <person name="Ellison S."/>
            <person name="Senalik D."/>
            <person name="Macko-Podgorni A."/>
            <person name="Grzebelus D."/>
            <person name="Bostan H."/>
            <person name="Rolling W."/>
            <person name="Curaba J."/>
            <person name="Simon P."/>
        </authorList>
    </citation>
    <scope>NUCLEOTIDE SEQUENCE</scope>
    <source>
        <tissue evidence="4">Leaf</tissue>
    </source>
</reference>
<proteinExistence type="inferred from homology"/>
<evidence type="ECO:0000256" key="2">
    <source>
        <dbReference type="PIRSR" id="PIRSR613078-1"/>
    </source>
</evidence>
<dbReference type="Proteomes" id="UP000077755">
    <property type="component" value="Chromosome 7"/>
</dbReference>
<evidence type="ECO:0000256" key="3">
    <source>
        <dbReference type="PIRSR" id="PIRSR613078-2"/>
    </source>
</evidence>
<evidence type="ECO:0000313" key="5">
    <source>
        <dbReference type="Proteomes" id="UP000077755"/>
    </source>
</evidence>
<dbReference type="GO" id="GO:0016791">
    <property type="term" value="F:phosphatase activity"/>
    <property type="evidence" value="ECO:0007669"/>
    <property type="project" value="TreeGrafter"/>
</dbReference>
<comment type="similarity">
    <text evidence="1">Belongs to the phosphoglycerate mutase family.</text>
</comment>
<sequence length="231" mass="25547">MYLRFSWKMTGGCNYAEIIVIRHGETEWNADGRIQGHLDVNLNEVGRQQADTVAARLSREPKISAVYSSDLSRAHETAEIIARNCGGLEVVKDRDLRERNLGALQGLVYHEIAKINPEAHKAFVSHSKDQEIPGGGESLNQLYRRATSCLQKIGEKHKGERVVVVTHGGFIRALHRRATTHHRVGKVLNTSVNVFHLSDGGKWSIKTWGDVSHLSETGFLKSGFGGDSNSG</sequence>
<keyword evidence="5" id="KW-1185">Reference proteome</keyword>
<dbReference type="Gene3D" id="3.40.50.1240">
    <property type="entry name" value="Phosphoglycerate mutase-like"/>
    <property type="match status" value="1"/>
</dbReference>
<feature type="binding site" evidence="3">
    <location>
        <begin position="22"/>
        <end position="29"/>
    </location>
    <ligand>
        <name>substrate</name>
    </ligand>
</feature>
<organism evidence="4 5">
    <name type="scientific">Daucus carota subsp. sativus</name>
    <name type="common">Carrot</name>
    <dbReference type="NCBI Taxonomy" id="79200"/>
    <lineage>
        <taxon>Eukaryota</taxon>
        <taxon>Viridiplantae</taxon>
        <taxon>Streptophyta</taxon>
        <taxon>Embryophyta</taxon>
        <taxon>Tracheophyta</taxon>
        <taxon>Spermatophyta</taxon>
        <taxon>Magnoliopsida</taxon>
        <taxon>eudicotyledons</taxon>
        <taxon>Gunneridae</taxon>
        <taxon>Pentapetalae</taxon>
        <taxon>asterids</taxon>
        <taxon>campanulids</taxon>
        <taxon>Apiales</taxon>
        <taxon>Apiaceae</taxon>
        <taxon>Apioideae</taxon>
        <taxon>Scandiceae</taxon>
        <taxon>Daucinae</taxon>
        <taxon>Daucus</taxon>
        <taxon>Daucus sect. Daucus</taxon>
    </lineage>
</organism>
<feature type="binding site" evidence="3">
    <location>
        <position position="73"/>
    </location>
    <ligand>
        <name>substrate</name>
    </ligand>
</feature>
<dbReference type="InterPro" id="IPR029033">
    <property type="entry name" value="His_PPase_superfam"/>
</dbReference>
<dbReference type="PROSITE" id="PS00175">
    <property type="entry name" value="PG_MUTASE"/>
    <property type="match status" value="1"/>
</dbReference>
<evidence type="ECO:0000256" key="1">
    <source>
        <dbReference type="ARBA" id="ARBA00038362"/>
    </source>
</evidence>
<protein>
    <recommendedName>
        <fullName evidence="6">Phosphoglycerate mutase-like protein 4</fullName>
    </recommendedName>
</protein>
<reference evidence="4" key="1">
    <citation type="journal article" date="2016" name="Nat. Genet.">
        <title>A high-quality carrot genome assembly provides new insights into carotenoid accumulation and asterid genome evolution.</title>
        <authorList>
            <person name="Iorizzo M."/>
            <person name="Ellison S."/>
            <person name="Senalik D."/>
            <person name="Zeng P."/>
            <person name="Satapoomin P."/>
            <person name="Huang J."/>
            <person name="Bowman M."/>
            <person name="Iovene M."/>
            <person name="Sanseverino W."/>
            <person name="Cavagnaro P."/>
            <person name="Yildiz M."/>
            <person name="Macko-Podgorni A."/>
            <person name="Moranska E."/>
            <person name="Grzebelus E."/>
            <person name="Grzebelus D."/>
            <person name="Ashrafi H."/>
            <person name="Zheng Z."/>
            <person name="Cheng S."/>
            <person name="Spooner D."/>
            <person name="Van Deynze A."/>
            <person name="Simon P."/>
        </authorList>
    </citation>
    <scope>NUCLEOTIDE SEQUENCE</scope>
    <source>
        <tissue evidence="4">Leaf</tissue>
    </source>
</reference>
<dbReference type="CDD" id="cd07067">
    <property type="entry name" value="HP_PGM_like"/>
    <property type="match status" value="1"/>
</dbReference>
<dbReference type="InterPro" id="IPR050275">
    <property type="entry name" value="PGM_Phosphatase"/>
</dbReference>
<dbReference type="AlphaFoldDB" id="A0AAF1BBC1"/>
<feature type="active site" description="Tele-phosphohistidine intermediate" evidence="2">
    <location>
        <position position="23"/>
    </location>
</feature>
<dbReference type="SUPFAM" id="SSF53254">
    <property type="entry name" value="Phosphoglycerate mutase-like"/>
    <property type="match status" value="1"/>
</dbReference>
<dbReference type="InterPro" id="IPR013078">
    <property type="entry name" value="His_Pase_superF_clade-1"/>
</dbReference>
<dbReference type="Pfam" id="PF00300">
    <property type="entry name" value="His_Phos_1"/>
    <property type="match status" value="1"/>
</dbReference>
<feature type="active site" description="Proton donor/acceptor" evidence="2">
    <location>
        <position position="98"/>
    </location>
</feature>
<evidence type="ECO:0000313" key="4">
    <source>
        <dbReference type="EMBL" id="WOH10086.1"/>
    </source>
</evidence>
<evidence type="ECO:0008006" key="6">
    <source>
        <dbReference type="Google" id="ProtNLM"/>
    </source>
</evidence>
<dbReference type="InterPro" id="IPR001345">
    <property type="entry name" value="PG/BPGM_mutase_AS"/>
</dbReference>
<dbReference type="FunFam" id="3.40.50.1240:FF:000029">
    <property type="entry name" value="Phosphoglycerate mutase-like protein 4"/>
    <property type="match status" value="1"/>
</dbReference>
<dbReference type="PANTHER" id="PTHR48100">
    <property type="entry name" value="BROAD-SPECIFICITY PHOSPHATASE YOR283W-RELATED"/>
    <property type="match status" value="1"/>
</dbReference>
<dbReference type="EMBL" id="CP093349">
    <property type="protein sequence ID" value="WOH10086.1"/>
    <property type="molecule type" value="Genomic_DNA"/>
</dbReference>
<dbReference type="SMART" id="SM00855">
    <property type="entry name" value="PGAM"/>
    <property type="match status" value="1"/>
</dbReference>
<gene>
    <name evidence="4" type="ORF">DCAR_0729547</name>
</gene>
<name>A0AAF1BBC1_DAUCS</name>
<accession>A0AAF1BBC1</accession>